<proteinExistence type="predicted"/>
<accession>A0A511MFS4</accession>
<evidence type="ECO:0000313" key="1">
    <source>
        <dbReference type="EMBL" id="GEM38746.1"/>
    </source>
</evidence>
<keyword evidence="2" id="KW-1185">Reference proteome</keyword>
<name>A0A511MFS4_9NOCA</name>
<comment type="caution">
    <text evidence="1">The sequence shown here is derived from an EMBL/GenBank/DDBJ whole genome shotgun (WGS) entry which is preliminary data.</text>
</comment>
<dbReference type="EMBL" id="BJXA01000018">
    <property type="protein sequence ID" value="GEM38746.1"/>
    <property type="molecule type" value="Genomic_DNA"/>
</dbReference>
<protein>
    <submittedName>
        <fullName evidence="1">Uncharacterized protein</fullName>
    </submittedName>
</protein>
<gene>
    <name evidence="1" type="ORF">NN4_32650</name>
</gene>
<organism evidence="1 2">
    <name type="scientific">Nocardia ninae NBRC 108245</name>
    <dbReference type="NCBI Taxonomy" id="1210091"/>
    <lineage>
        <taxon>Bacteria</taxon>
        <taxon>Bacillati</taxon>
        <taxon>Actinomycetota</taxon>
        <taxon>Actinomycetes</taxon>
        <taxon>Mycobacteriales</taxon>
        <taxon>Nocardiaceae</taxon>
        <taxon>Nocardia</taxon>
    </lineage>
</organism>
<reference evidence="1 2" key="1">
    <citation type="submission" date="2019-07" db="EMBL/GenBank/DDBJ databases">
        <title>Whole genome shotgun sequence of Nocardia ninae NBRC 108245.</title>
        <authorList>
            <person name="Hosoyama A."/>
            <person name="Uohara A."/>
            <person name="Ohji S."/>
            <person name="Ichikawa N."/>
        </authorList>
    </citation>
    <scope>NUCLEOTIDE SEQUENCE [LARGE SCALE GENOMIC DNA]</scope>
    <source>
        <strain evidence="1 2">NBRC 108245</strain>
    </source>
</reference>
<sequence>MPTVETSQSPKSYAVPTLRVTASITYLEAGSGCGARRSQALPGNGFAVAIQELEAGGAGLGFEDVDH</sequence>
<dbReference type="Proteomes" id="UP000321424">
    <property type="component" value="Unassembled WGS sequence"/>
</dbReference>
<dbReference type="AlphaFoldDB" id="A0A511MFS4"/>
<evidence type="ECO:0000313" key="2">
    <source>
        <dbReference type="Proteomes" id="UP000321424"/>
    </source>
</evidence>